<name>A0A6G7K8K0_9LACT</name>
<dbReference type="EMBL" id="CP049740">
    <property type="protein sequence ID" value="QII81599.1"/>
    <property type="molecule type" value="Genomic_DNA"/>
</dbReference>
<proteinExistence type="predicted"/>
<dbReference type="AlphaFoldDB" id="A0A6G7K8K0"/>
<evidence type="ECO:0000256" key="1">
    <source>
        <dbReference type="SAM" id="Phobius"/>
    </source>
</evidence>
<evidence type="ECO:0000313" key="3">
    <source>
        <dbReference type="Proteomes" id="UP000501451"/>
    </source>
</evidence>
<reference evidence="2 3" key="1">
    <citation type="journal article" date="2017" name="Int. J. Syst. Evol. Microbiol.">
        <title>Jeotgalibaca porci sp. nov. and Jeotgalibaca arthritidis sp. nov., isolated from pigs, and emended description of the genus Jeotgalibaca.</title>
        <authorList>
            <person name="Zamora L."/>
            <person name="Perez-Sancho M."/>
            <person name="Dominguez L."/>
            <person name="Fernandez-Garayzabal J.F."/>
            <person name="Vela A.I."/>
        </authorList>
    </citation>
    <scope>NUCLEOTIDE SEQUENCE [LARGE SCALE GENOMIC DNA]</scope>
    <source>
        <strain evidence="2 3">CECT 9157</strain>
    </source>
</reference>
<keyword evidence="1" id="KW-0472">Membrane</keyword>
<gene>
    <name evidence="2" type="ORF">G7057_03305</name>
</gene>
<dbReference type="Proteomes" id="UP000501451">
    <property type="component" value="Chromosome"/>
</dbReference>
<protein>
    <submittedName>
        <fullName evidence="2">Uncharacterized protein</fullName>
    </submittedName>
</protein>
<organism evidence="2 3">
    <name type="scientific">Jeotgalibaca arthritidis</name>
    <dbReference type="NCBI Taxonomy" id="1868794"/>
    <lineage>
        <taxon>Bacteria</taxon>
        <taxon>Bacillati</taxon>
        <taxon>Bacillota</taxon>
        <taxon>Bacilli</taxon>
        <taxon>Lactobacillales</taxon>
        <taxon>Carnobacteriaceae</taxon>
        <taxon>Jeotgalibaca</taxon>
    </lineage>
</organism>
<evidence type="ECO:0000313" key="2">
    <source>
        <dbReference type="EMBL" id="QII81599.1"/>
    </source>
</evidence>
<accession>A0A6G7K8K0</accession>
<feature type="transmembrane region" description="Helical" evidence="1">
    <location>
        <begin position="66"/>
        <end position="86"/>
    </location>
</feature>
<dbReference type="RefSeq" id="WP_166161319.1">
    <property type="nucleotide sequence ID" value="NZ_CP049740.1"/>
</dbReference>
<sequence>MILIDKKSGHAVGTVLSSDKHVHIYLGSRGKENKENFHIGRLHFHIQYAFSGFCKWGTGLNRRQRFISLIGGPLLSFIMMVAAALMLEFVPTGVGKTLLAGFAEVNLFLFVGTLTPFQLPQWFGEQFSFPSDGLQLLRLFREEKV</sequence>
<keyword evidence="1" id="KW-0812">Transmembrane</keyword>
<keyword evidence="1" id="KW-1133">Transmembrane helix</keyword>
<dbReference type="KEGG" id="jar:G7057_03305"/>
<keyword evidence="3" id="KW-1185">Reference proteome</keyword>
<feature type="transmembrane region" description="Helical" evidence="1">
    <location>
        <begin position="98"/>
        <end position="117"/>
    </location>
</feature>